<dbReference type="FunFam" id="3.40.50.300:FF:000823">
    <property type="entry name" value="Small GTPase RAB, putative"/>
    <property type="match status" value="1"/>
</dbReference>
<evidence type="ECO:0000313" key="4">
    <source>
        <dbReference type="Proteomes" id="UP000179807"/>
    </source>
</evidence>
<keyword evidence="1" id="KW-0547">Nucleotide-binding</keyword>
<dbReference type="GO" id="GO:0003924">
    <property type="term" value="F:GTPase activity"/>
    <property type="evidence" value="ECO:0007669"/>
    <property type="project" value="InterPro"/>
</dbReference>
<comment type="caution">
    <text evidence="3">The sequence shown here is derived from an EMBL/GenBank/DDBJ whole genome shotgun (WGS) entry which is preliminary data.</text>
</comment>
<dbReference type="Gene3D" id="3.40.50.300">
    <property type="entry name" value="P-loop containing nucleotide triphosphate hydrolases"/>
    <property type="match status" value="1"/>
</dbReference>
<dbReference type="InterPro" id="IPR050227">
    <property type="entry name" value="Rab"/>
</dbReference>
<dbReference type="NCBIfam" id="TIGR00231">
    <property type="entry name" value="small_GTP"/>
    <property type="match status" value="1"/>
</dbReference>
<dbReference type="PROSITE" id="PS51419">
    <property type="entry name" value="RAB"/>
    <property type="match status" value="1"/>
</dbReference>
<proteinExistence type="predicted"/>
<evidence type="ECO:0000313" key="3">
    <source>
        <dbReference type="EMBL" id="OHT12805.1"/>
    </source>
</evidence>
<keyword evidence="4" id="KW-1185">Reference proteome</keyword>
<dbReference type="SMART" id="SM00176">
    <property type="entry name" value="RAN"/>
    <property type="match status" value="1"/>
</dbReference>
<evidence type="ECO:0000256" key="2">
    <source>
        <dbReference type="ARBA" id="ARBA00023134"/>
    </source>
</evidence>
<dbReference type="CDD" id="cd01861">
    <property type="entry name" value="Rab6"/>
    <property type="match status" value="1"/>
</dbReference>
<reference evidence="3" key="1">
    <citation type="submission" date="2016-10" db="EMBL/GenBank/DDBJ databases">
        <authorList>
            <person name="Benchimol M."/>
            <person name="Almeida L.G."/>
            <person name="Vasconcelos A.T."/>
            <person name="Perreira-Neves A."/>
            <person name="Rosa I.A."/>
            <person name="Tasca T."/>
            <person name="Bogo M.R."/>
            <person name="de Souza W."/>
        </authorList>
    </citation>
    <scope>NUCLEOTIDE SEQUENCE [LARGE SCALE GENOMIC DNA]</scope>
    <source>
        <strain evidence="3">K</strain>
    </source>
</reference>
<dbReference type="SMART" id="SM00173">
    <property type="entry name" value="RAS"/>
    <property type="match status" value="1"/>
</dbReference>
<dbReference type="SUPFAM" id="SSF52540">
    <property type="entry name" value="P-loop containing nucleoside triphosphate hydrolases"/>
    <property type="match status" value="1"/>
</dbReference>
<dbReference type="SMART" id="SM00175">
    <property type="entry name" value="RAB"/>
    <property type="match status" value="1"/>
</dbReference>
<dbReference type="Proteomes" id="UP000179807">
    <property type="component" value="Unassembled WGS sequence"/>
</dbReference>
<sequence>MDNSVLYKVVFIGDTAVGKTSIISQFVYNTSNPDHQPTIGIDFFAKNVEVGDQTVRMQIWDTAGQERFHSIIPSYIRSSSVAVIVYDITSSNSFTNLAKWHKIVTSITDPAIVIVGNKVDLETDRATPSEKAESYANSICAKYIETSARTPINISELFTMIAKIPINKNDAPPKNEDKGLKIEKLEISGEKSVPANNQTGCGC</sequence>
<dbReference type="EMBL" id="MLAK01000555">
    <property type="protein sequence ID" value="OHT12805.1"/>
    <property type="molecule type" value="Genomic_DNA"/>
</dbReference>
<dbReference type="SMART" id="SM00174">
    <property type="entry name" value="RHO"/>
    <property type="match status" value="1"/>
</dbReference>
<gene>
    <name evidence="3" type="ORF">TRFO_17276</name>
</gene>
<keyword evidence="2" id="KW-0342">GTP-binding</keyword>
<dbReference type="PANTHER" id="PTHR47977">
    <property type="entry name" value="RAS-RELATED PROTEIN RAB"/>
    <property type="match status" value="1"/>
</dbReference>
<dbReference type="PRINTS" id="PR00449">
    <property type="entry name" value="RASTRNSFRMNG"/>
</dbReference>
<name>A0A1J4KTJ0_9EUKA</name>
<dbReference type="RefSeq" id="XP_068365941.1">
    <property type="nucleotide sequence ID" value="XM_068499488.1"/>
</dbReference>
<dbReference type="InterPro" id="IPR027417">
    <property type="entry name" value="P-loop_NTPase"/>
</dbReference>
<accession>A0A1J4KTJ0</accession>
<protein>
    <submittedName>
        <fullName evidence="3">Ras family protein</fullName>
    </submittedName>
</protein>
<organism evidence="3 4">
    <name type="scientific">Tritrichomonas foetus</name>
    <dbReference type="NCBI Taxonomy" id="1144522"/>
    <lineage>
        <taxon>Eukaryota</taxon>
        <taxon>Metamonada</taxon>
        <taxon>Parabasalia</taxon>
        <taxon>Tritrichomonadida</taxon>
        <taxon>Tritrichomonadidae</taxon>
        <taxon>Tritrichomonas</taxon>
    </lineage>
</organism>
<dbReference type="InterPro" id="IPR005225">
    <property type="entry name" value="Small_GTP-bd"/>
</dbReference>
<dbReference type="Pfam" id="PF00071">
    <property type="entry name" value="Ras"/>
    <property type="match status" value="1"/>
</dbReference>
<dbReference type="GeneID" id="94834192"/>
<dbReference type="OrthoDB" id="9989112at2759"/>
<dbReference type="InterPro" id="IPR001806">
    <property type="entry name" value="Small_GTPase"/>
</dbReference>
<evidence type="ECO:0000256" key="1">
    <source>
        <dbReference type="ARBA" id="ARBA00022741"/>
    </source>
</evidence>
<dbReference type="VEuPathDB" id="TrichDB:TRFO_17276"/>
<dbReference type="PROSITE" id="PS51420">
    <property type="entry name" value="RHO"/>
    <property type="match status" value="1"/>
</dbReference>
<dbReference type="GO" id="GO:0005525">
    <property type="term" value="F:GTP binding"/>
    <property type="evidence" value="ECO:0007669"/>
    <property type="project" value="UniProtKB-KW"/>
</dbReference>
<dbReference type="AlphaFoldDB" id="A0A1J4KTJ0"/>
<dbReference type="PROSITE" id="PS51421">
    <property type="entry name" value="RAS"/>
    <property type="match status" value="1"/>
</dbReference>